<dbReference type="InterPro" id="IPR052638">
    <property type="entry name" value="PiggyBac_TE-derived"/>
</dbReference>
<keyword evidence="3" id="KW-1185">Reference proteome</keyword>
<protein>
    <submittedName>
        <fullName evidence="2">Transposase IS4</fullName>
    </submittedName>
</protein>
<accession>A0AAW1I9R5</accession>
<dbReference type="PANTHER" id="PTHR47055:SF3">
    <property type="entry name" value="PHORBOL-ESTER_DAG-TYPE DOMAIN-CONTAINING PROTEIN"/>
    <property type="match status" value="1"/>
</dbReference>
<name>A0AAW1I9R5_POPJA</name>
<dbReference type="Proteomes" id="UP001458880">
    <property type="component" value="Unassembled WGS sequence"/>
</dbReference>
<evidence type="ECO:0000313" key="3">
    <source>
        <dbReference type="Proteomes" id="UP001458880"/>
    </source>
</evidence>
<dbReference type="PANTHER" id="PTHR47055">
    <property type="entry name" value="DDE_TNP_1_7 DOMAIN-CONTAINING PROTEIN"/>
    <property type="match status" value="1"/>
</dbReference>
<dbReference type="EMBL" id="JASPKY010000751">
    <property type="protein sequence ID" value="KAK9685782.1"/>
    <property type="molecule type" value="Genomic_DNA"/>
</dbReference>
<gene>
    <name evidence="2" type="ORF">QE152_g37681</name>
</gene>
<dbReference type="InterPro" id="IPR029526">
    <property type="entry name" value="PGBD"/>
</dbReference>
<dbReference type="Pfam" id="PF13843">
    <property type="entry name" value="DDE_Tnp_1_7"/>
    <property type="match status" value="1"/>
</dbReference>
<sequence length="218" mass="25156">MDIRYEPSFCLQEAIEMIYADNDLDVEAIYTEPPEVNQLTDEDSGDEDDSGDLVKLSGRQLCAPVEALHQNYALFKNSADPHITSEEIKRAIGGFILSGYDIKPARRFYWEFKSDLGNPMVKNAIRKNRFEQIMQFVHLADNNNPLQNDRAWKIHPLMDKLKHAFLKYFVPEENINYDESMGKNPNPRCVNSDEQLHGVWLLAIGMLRELPESKKKLP</sequence>
<feature type="domain" description="PiggyBac transposable element-derived protein" evidence="1">
    <location>
        <begin position="81"/>
        <end position="181"/>
    </location>
</feature>
<dbReference type="AlphaFoldDB" id="A0AAW1I9R5"/>
<dbReference type="GO" id="GO:0043565">
    <property type="term" value="F:sequence-specific DNA binding"/>
    <property type="evidence" value="ECO:0007669"/>
    <property type="project" value="TreeGrafter"/>
</dbReference>
<evidence type="ECO:0000259" key="1">
    <source>
        <dbReference type="Pfam" id="PF13843"/>
    </source>
</evidence>
<evidence type="ECO:0000313" key="2">
    <source>
        <dbReference type="EMBL" id="KAK9685782.1"/>
    </source>
</evidence>
<organism evidence="2 3">
    <name type="scientific">Popillia japonica</name>
    <name type="common">Japanese beetle</name>
    <dbReference type="NCBI Taxonomy" id="7064"/>
    <lineage>
        <taxon>Eukaryota</taxon>
        <taxon>Metazoa</taxon>
        <taxon>Ecdysozoa</taxon>
        <taxon>Arthropoda</taxon>
        <taxon>Hexapoda</taxon>
        <taxon>Insecta</taxon>
        <taxon>Pterygota</taxon>
        <taxon>Neoptera</taxon>
        <taxon>Endopterygota</taxon>
        <taxon>Coleoptera</taxon>
        <taxon>Polyphaga</taxon>
        <taxon>Scarabaeiformia</taxon>
        <taxon>Scarabaeidae</taxon>
        <taxon>Rutelinae</taxon>
        <taxon>Popillia</taxon>
    </lineage>
</organism>
<proteinExistence type="predicted"/>
<comment type="caution">
    <text evidence="2">The sequence shown here is derived from an EMBL/GenBank/DDBJ whole genome shotgun (WGS) entry which is preliminary data.</text>
</comment>
<reference evidence="2 3" key="1">
    <citation type="journal article" date="2024" name="BMC Genomics">
        <title>De novo assembly and annotation of Popillia japonica's genome with initial clues to its potential as an invasive pest.</title>
        <authorList>
            <person name="Cucini C."/>
            <person name="Boschi S."/>
            <person name="Funari R."/>
            <person name="Cardaioli E."/>
            <person name="Iannotti N."/>
            <person name="Marturano G."/>
            <person name="Paoli F."/>
            <person name="Bruttini M."/>
            <person name="Carapelli A."/>
            <person name="Frati F."/>
            <person name="Nardi F."/>
        </authorList>
    </citation>
    <scope>NUCLEOTIDE SEQUENCE [LARGE SCALE GENOMIC DNA]</scope>
    <source>
        <strain evidence="2">DMR45628</strain>
    </source>
</reference>